<dbReference type="OrthoDB" id="9780487at2"/>
<dbReference type="RefSeq" id="WP_042680473.1">
    <property type="nucleotide sequence ID" value="NZ_CABKTM010000019.1"/>
</dbReference>
<keyword evidence="15" id="KW-1185">Reference proteome</keyword>
<comment type="subcellular location">
    <subcellularLocation>
        <location evidence="2">Cell membrane</location>
        <topology evidence="2">Multi-pass membrane protein</topology>
    </subcellularLocation>
</comment>
<dbReference type="EMBL" id="JANJZL010000003">
    <property type="protein sequence ID" value="MCR2043617.1"/>
    <property type="molecule type" value="Genomic_DNA"/>
</dbReference>
<evidence type="ECO:0000313" key="15">
    <source>
        <dbReference type="Proteomes" id="UP001142078"/>
    </source>
</evidence>
<comment type="caution">
    <text evidence="14">The sequence shown here is derived from an EMBL/GenBank/DDBJ whole genome shotgun (WGS) entry which is preliminary data.</text>
</comment>
<feature type="transmembrane region" description="Helical" evidence="12">
    <location>
        <begin position="12"/>
        <end position="33"/>
    </location>
</feature>
<evidence type="ECO:0000256" key="7">
    <source>
        <dbReference type="ARBA" id="ARBA00022692"/>
    </source>
</evidence>
<dbReference type="InterPro" id="IPR005467">
    <property type="entry name" value="His_kinase_dom"/>
</dbReference>
<evidence type="ECO:0000256" key="5">
    <source>
        <dbReference type="ARBA" id="ARBA00022553"/>
    </source>
</evidence>
<evidence type="ECO:0000256" key="2">
    <source>
        <dbReference type="ARBA" id="ARBA00004651"/>
    </source>
</evidence>
<dbReference type="PANTHER" id="PTHR45453:SF2">
    <property type="entry name" value="HISTIDINE KINASE"/>
    <property type="match status" value="1"/>
</dbReference>
<dbReference type="GO" id="GO:0000155">
    <property type="term" value="F:phosphorelay sensor kinase activity"/>
    <property type="evidence" value="ECO:0007669"/>
    <property type="project" value="InterPro"/>
</dbReference>
<dbReference type="FunFam" id="3.30.565.10:FF:000057">
    <property type="entry name" value="Sensor histidine kinase"/>
    <property type="match status" value="1"/>
</dbReference>
<dbReference type="InterPro" id="IPR036890">
    <property type="entry name" value="HATPase_C_sf"/>
</dbReference>
<protein>
    <recommendedName>
        <fullName evidence="3">histidine kinase</fullName>
        <ecNumber evidence="3">2.7.13.3</ecNumber>
    </recommendedName>
</protein>
<proteinExistence type="predicted"/>
<evidence type="ECO:0000256" key="3">
    <source>
        <dbReference type="ARBA" id="ARBA00012438"/>
    </source>
</evidence>
<dbReference type="Proteomes" id="UP001142078">
    <property type="component" value="Unassembled WGS sequence"/>
</dbReference>
<dbReference type="GO" id="GO:0004721">
    <property type="term" value="F:phosphoprotein phosphatase activity"/>
    <property type="evidence" value="ECO:0007669"/>
    <property type="project" value="TreeGrafter"/>
</dbReference>
<dbReference type="SUPFAM" id="SSF55874">
    <property type="entry name" value="ATPase domain of HSP90 chaperone/DNA topoisomerase II/histidine kinase"/>
    <property type="match status" value="1"/>
</dbReference>
<keyword evidence="4" id="KW-1003">Cell membrane</keyword>
<feature type="transmembrane region" description="Helical" evidence="12">
    <location>
        <begin position="39"/>
        <end position="58"/>
    </location>
</feature>
<dbReference type="GO" id="GO:0005886">
    <property type="term" value="C:plasma membrane"/>
    <property type="evidence" value="ECO:0007669"/>
    <property type="project" value="UniProtKB-SubCell"/>
</dbReference>
<dbReference type="InterPro" id="IPR003594">
    <property type="entry name" value="HATPase_dom"/>
</dbReference>
<evidence type="ECO:0000256" key="6">
    <source>
        <dbReference type="ARBA" id="ARBA00022679"/>
    </source>
</evidence>
<dbReference type="CDD" id="cd00082">
    <property type="entry name" value="HisKA"/>
    <property type="match status" value="1"/>
</dbReference>
<evidence type="ECO:0000256" key="1">
    <source>
        <dbReference type="ARBA" id="ARBA00000085"/>
    </source>
</evidence>
<evidence type="ECO:0000256" key="8">
    <source>
        <dbReference type="ARBA" id="ARBA00022777"/>
    </source>
</evidence>
<dbReference type="InterPro" id="IPR003661">
    <property type="entry name" value="HisK_dim/P_dom"/>
</dbReference>
<evidence type="ECO:0000256" key="11">
    <source>
        <dbReference type="ARBA" id="ARBA00023136"/>
    </source>
</evidence>
<dbReference type="EC" id="2.7.13.3" evidence="3"/>
<accession>A0A9X2MI58</accession>
<evidence type="ECO:0000256" key="10">
    <source>
        <dbReference type="ARBA" id="ARBA00023012"/>
    </source>
</evidence>
<dbReference type="PRINTS" id="PR00344">
    <property type="entry name" value="BCTRLSENSOR"/>
</dbReference>
<evidence type="ECO:0000256" key="12">
    <source>
        <dbReference type="SAM" id="Phobius"/>
    </source>
</evidence>
<keyword evidence="9 12" id="KW-1133">Transmembrane helix</keyword>
<dbReference type="Pfam" id="PF02518">
    <property type="entry name" value="HATPase_c"/>
    <property type="match status" value="1"/>
</dbReference>
<keyword evidence="6" id="KW-0808">Transferase</keyword>
<keyword evidence="10" id="KW-0902">Two-component regulatory system</keyword>
<dbReference type="PROSITE" id="PS50109">
    <property type="entry name" value="HIS_KIN"/>
    <property type="match status" value="1"/>
</dbReference>
<keyword evidence="8 14" id="KW-0418">Kinase</keyword>
<evidence type="ECO:0000259" key="13">
    <source>
        <dbReference type="PROSITE" id="PS50109"/>
    </source>
</evidence>
<dbReference type="InterPro" id="IPR050351">
    <property type="entry name" value="BphY/WalK/GraS-like"/>
</dbReference>
<keyword evidence="5" id="KW-0597">Phosphoprotein</keyword>
<comment type="catalytic activity">
    <reaction evidence="1">
        <text>ATP + protein L-histidine = ADP + protein N-phospho-L-histidine.</text>
        <dbReference type="EC" id="2.7.13.3"/>
    </reaction>
</comment>
<dbReference type="SMART" id="SM00387">
    <property type="entry name" value="HATPase_c"/>
    <property type="match status" value="1"/>
</dbReference>
<name>A0A9X2MI58_9FIRM</name>
<dbReference type="GO" id="GO:0016036">
    <property type="term" value="P:cellular response to phosphate starvation"/>
    <property type="evidence" value="ECO:0007669"/>
    <property type="project" value="TreeGrafter"/>
</dbReference>
<gene>
    <name evidence="14" type="ORF">NSA23_05730</name>
</gene>
<keyword evidence="7 12" id="KW-0812">Transmembrane</keyword>
<dbReference type="AlphaFoldDB" id="A0A9X2MI58"/>
<evidence type="ECO:0000313" key="14">
    <source>
        <dbReference type="EMBL" id="MCR2043617.1"/>
    </source>
</evidence>
<reference evidence="14" key="1">
    <citation type="submission" date="2022-07" db="EMBL/GenBank/DDBJ databases">
        <title>Enhanced cultured diversity of the mouse gut microbiota enables custom-made synthetic communities.</title>
        <authorList>
            <person name="Afrizal A."/>
        </authorList>
    </citation>
    <scope>NUCLEOTIDE SEQUENCE</scope>
    <source>
        <strain evidence="14">DSM 29482</strain>
    </source>
</reference>
<dbReference type="PANTHER" id="PTHR45453">
    <property type="entry name" value="PHOSPHATE REGULON SENSOR PROTEIN PHOR"/>
    <property type="match status" value="1"/>
</dbReference>
<keyword evidence="11 12" id="KW-0472">Membrane</keyword>
<sequence length="326" mass="38391">MKLFLREYASYILVYILNFSILFFFYGKLGGFISKTNMGYFIFLSNFLLFCFLAYKYLMNRELYKRLINEPEDLDDTLSFLGSSPLAIATSNSFKQQYRLYQKEIQDYSEKQKEHLYFINQWVHQMKTPLSVIGLIVQENETEPYMGSIKDELERLDRGLNMALYLARLDTFGHDFHVDKVYLRSSVIEVINSMKRYFIRKKVFPQIDMEEDLFVYSDMKWLGFMLEQIITNGVKYSYMKSDKIYIKAYKKFGKTILEVIDRGVGIPKKDIRRVMEPFYTGENGRKFGESTGMGLYIVHEICKGLSHDINIESEVGVGTTIKIIFN</sequence>
<dbReference type="Gene3D" id="3.30.565.10">
    <property type="entry name" value="Histidine kinase-like ATPase, C-terminal domain"/>
    <property type="match status" value="1"/>
</dbReference>
<organism evidence="14 15">
    <name type="scientific">Anaerosalibacter massiliensis</name>
    <dbReference type="NCBI Taxonomy" id="1347392"/>
    <lineage>
        <taxon>Bacteria</taxon>
        <taxon>Bacillati</taxon>
        <taxon>Bacillota</taxon>
        <taxon>Tissierellia</taxon>
        <taxon>Tissierellales</taxon>
        <taxon>Sporanaerobacteraceae</taxon>
        <taxon>Anaerosalibacter</taxon>
    </lineage>
</organism>
<dbReference type="InterPro" id="IPR004358">
    <property type="entry name" value="Sig_transdc_His_kin-like_C"/>
</dbReference>
<feature type="domain" description="Histidine kinase" evidence="13">
    <location>
        <begin position="121"/>
        <end position="326"/>
    </location>
</feature>
<evidence type="ECO:0000256" key="9">
    <source>
        <dbReference type="ARBA" id="ARBA00022989"/>
    </source>
</evidence>
<evidence type="ECO:0000256" key="4">
    <source>
        <dbReference type="ARBA" id="ARBA00022475"/>
    </source>
</evidence>